<comment type="function">
    <text evidence="7">E3 ubiquitin-protein ligase which accepts ubiquitin from specific E2 ubiquitin-conjugating enzymes, and transfers it to substrates, generally promoting their degradation by the proteasome. Independently of its E3 ubiquitin-protein ligase activity, acts as an inhibitor of CPSF3 endonuclease activity by blocking CPSF3 active site.</text>
</comment>
<reference evidence="10" key="2">
    <citation type="submission" date="2025-08" db="UniProtKB">
        <authorList>
            <consortium name="RefSeq"/>
        </authorList>
    </citation>
    <scope>IDENTIFICATION</scope>
</reference>
<organism evidence="9 10">
    <name type="scientific">Pogona vitticeps</name>
    <name type="common">central bearded dragon</name>
    <dbReference type="NCBI Taxonomy" id="103695"/>
    <lineage>
        <taxon>Eukaryota</taxon>
        <taxon>Metazoa</taxon>
        <taxon>Chordata</taxon>
        <taxon>Craniata</taxon>
        <taxon>Vertebrata</taxon>
        <taxon>Euteleostomi</taxon>
        <taxon>Lepidosauria</taxon>
        <taxon>Squamata</taxon>
        <taxon>Bifurcata</taxon>
        <taxon>Unidentata</taxon>
        <taxon>Episquamata</taxon>
        <taxon>Toxicofera</taxon>
        <taxon>Iguania</taxon>
        <taxon>Acrodonta</taxon>
        <taxon>Agamidae</taxon>
        <taxon>Amphibolurinae</taxon>
        <taxon>Pogona</taxon>
    </lineage>
</organism>
<dbReference type="InterPro" id="IPR019193">
    <property type="entry name" value="UBQ-conj_enz_E2-bd_prot"/>
</dbReference>
<evidence type="ECO:0000256" key="2">
    <source>
        <dbReference type="ARBA" id="ARBA00012485"/>
    </source>
</evidence>
<dbReference type="RefSeq" id="XP_072855286.1">
    <property type="nucleotide sequence ID" value="XM_072999185.1"/>
</dbReference>
<comment type="subunit">
    <text evidence="8">Interacts with UBE2C/UbcH10 (E2 ubiquitin-conjugating enzyme). In vitro, interacts with cyclin-B.</text>
</comment>
<evidence type="ECO:0000313" key="9">
    <source>
        <dbReference type="Proteomes" id="UP001652642"/>
    </source>
</evidence>
<accession>A0ABM5GCB4</accession>
<evidence type="ECO:0000256" key="8">
    <source>
        <dbReference type="ARBA" id="ARBA00064185"/>
    </source>
</evidence>
<proteinExistence type="predicted"/>
<reference evidence="9" key="1">
    <citation type="submission" date="2025-05" db="UniProtKB">
        <authorList>
            <consortium name="RefSeq"/>
        </authorList>
    </citation>
    <scope>NUCLEOTIDE SEQUENCE [LARGE SCALE GENOMIC DNA]</scope>
</reference>
<sequence>MAAAALFLEIRQRSQSGLLIIRELKPERWPVDITVMPSSIELKMDEDCKVFNLPREVRVVPPSCRGLQYVPGDGLHMRLLVQAGLNTKVLPAVGESLKPKKSCTFYCQSCGQSIISNQTFLRVLSLPSEDWNDLVDEWCCHPSPFNDSMLHPQNGDCFLGPNYLLVDSGSISAGSGLEILDTDSQDAASNSSSSISNSKGNSRVICKRCKTLLGEVMPSGVTKYYFTELLIQPSEDSFPLIPRSAYIQSALAHSLIDLSSTRSTFRFSIRGTDGASYILIWLLNSDTFLVESAGNMAPSKVFTLLEFGMSSDSRPSEIWKAVKVLYHPCVKSRNKELIDAWGNDAGVRTLIFPPRTCLELLLMLSQSNVSLPPSLRWMNSFQVMFMEHRSYIDK</sequence>
<gene>
    <name evidence="10" type="primary">UBE3D</name>
</gene>
<comment type="catalytic activity">
    <reaction evidence="1">
        <text>S-ubiquitinyl-[E2 ubiquitin-conjugating enzyme]-L-cysteine + [acceptor protein]-L-lysine = [E2 ubiquitin-conjugating enzyme]-L-cysteine + N(6)-ubiquitinyl-[acceptor protein]-L-lysine.</text>
        <dbReference type="EC" id="2.3.2.26"/>
    </reaction>
</comment>
<dbReference type="EC" id="2.3.2.26" evidence="2"/>
<dbReference type="GeneID" id="110079853"/>
<dbReference type="PANTHER" id="PTHR31531:SF2">
    <property type="entry name" value="E3 UBIQUITIN-PROTEIN LIGASE E3D"/>
    <property type="match status" value="1"/>
</dbReference>
<evidence type="ECO:0000256" key="6">
    <source>
        <dbReference type="ARBA" id="ARBA00032298"/>
    </source>
</evidence>
<name>A0ABM5GCB4_9SAUR</name>
<dbReference type="Pfam" id="PF09814">
    <property type="entry name" value="HECT_2"/>
    <property type="match status" value="1"/>
</dbReference>
<evidence type="ECO:0000256" key="1">
    <source>
        <dbReference type="ARBA" id="ARBA00000885"/>
    </source>
</evidence>
<evidence type="ECO:0000256" key="5">
    <source>
        <dbReference type="ARBA" id="ARBA00032234"/>
    </source>
</evidence>
<evidence type="ECO:0000313" key="10">
    <source>
        <dbReference type="RefSeq" id="XP_072855286.1"/>
    </source>
</evidence>
<evidence type="ECO:0000256" key="7">
    <source>
        <dbReference type="ARBA" id="ARBA00053831"/>
    </source>
</evidence>
<evidence type="ECO:0000256" key="4">
    <source>
        <dbReference type="ARBA" id="ARBA00029737"/>
    </source>
</evidence>
<evidence type="ECO:0000256" key="3">
    <source>
        <dbReference type="ARBA" id="ARBA00013646"/>
    </source>
</evidence>
<dbReference type="PANTHER" id="PTHR31531">
    <property type="entry name" value="E3 UBIQUITIN-PROTEIN LIGASE E3D FAMILY MEMBER"/>
    <property type="match status" value="1"/>
</dbReference>
<keyword evidence="9" id="KW-1185">Reference proteome</keyword>
<dbReference type="Proteomes" id="UP001652642">
    <property type="component" value="Chromosome 1"/>
</dbReference>
<protein>
    <recommendedName>
        <fullName evidence="3">E3 ubiquitin-protein ligase E3D</fullName>
        <ecNumber evidence="2">2.3.2.26</ecNumber>
    </recommendedName>
    <alternativeName>
        <fullName evidence="6">HECT-type E3 ubiquitin transferase E3D</fullName>
    </alternativeName>
    <alternativeName>
        <fullName evidence="5">UbcH10-binding protein with a HECT-like domain</fullName>
    </alternativeName>
    <alternativeName>
        <fullName evidence="4">Ubiquitin-conjugating enzyme E2C-binding protein</fullName>
    </alternativeName>
</protein>